<sequence>MLAPKGPTFNGRPTFANPMYLKRTQSEKPCLYEIPYDQSDPANRFVLDREETLTLEKEIRSKLNKDLLKPYDYTKLNSLYEIFKPASREYNEQLTHANEVKHSHDHFRSPTALDMEVLIKTCLMPLGIKTHNNSFAFVHELNQEMHADLKYVESVENEIDELEYDKTEFSNMYDILLQECVSNDVMCYYMHSLSNLDDHSKLQCLYLYKVKECECLAQKLSKQTKSGSKVVYTELLQSFAKLEKYSISLELALQQCQEQMKNDTVCKEKASNVFQKEHEKYFKIQDLKAQLQDKNIAISELKKLIEKCKGKSVETKFDKPSALRQPNAQRIPKPSILCKPAPFLDSLERKSFSQTKSVPKTNVSESLSKTVTLHSWPQVRKLSFAKPYDMNAPGPSRNSPKHVSFQSPKESVGSNDMVHNYYLEEAKKKAQLQKDKALDTKHSVQ</sequence>
<organism evidence="2 3">
    <name type="scientific">Tanacetum coccineum</name>
    <dbReference type="NCBI Taxonomy" id="301880"/>
    <lineage>
        <taxon>Eukaryota</taxon>
        <taxon>Viridiplantae</taxon>
        <taxon>Streptophyta</taxon>
        <taxon>Embryophyta</taxon>
        <taxon>Tracheophyta</taxon>
        <taxon>Spermatophyta</taxon>
        <taxon>Magnoliopsida</taxon>
        <taxon>eudicotyledons</taxon>
        <taxon>Gunneridae</taxon>
        <taxon>Pentapetalae</taxon>
        <taxon>asterids</taxon>
        <taxon>campanulids</taxon>
        <taxon>Asterales</taxon>
        <taxon>Asteraceae</taxon>
        <taxon>Asteroideae</taxon>
        <taxon>Anthemideae</taxon>
        <taxon>Anthemidinae</taxon>
        <taxon>Tanacetum</taxon>
    </lineage>
</organism>
<comment type="caution">
    <text evidence="2">The sequence shown here is derived from an EMBL/GenBank/DDBJ whole genome shotgun (WGS) entry which is preliminary data.</text>
</comment>
<proteinExistence type="predicted"/>
<feature type="region of interest" description="Disordered" evidence="1">
    <location>
        <begin position="387"/>
        <end position="414"/>
    </location>
</feature>
<name>A0ABQ4X441_9ASTR</name>
<evidence type="ECO:0000313" key="3">
    <source>
        <dbReference type="Proteomes" id="UP001151760"/>
    </source>
</evidence>
<keyword evidence="3" id="KW-1185">Reference proteome</keyword>
<gene>
    <name evidence="2" type="ORF">Tco_0654724</name>
</gene>
<evidence type="ECO:0000256" key="1">
    <source>
        <dbReference type="SAM" id="MobiDB-lite"/>
    </source>
</evidence>
<evidence type="ECO:0000313" key="2">
    <source>
        <dbReference type="EMBL" id="GJS59940.1"/>
    </source>
</evidence>
<dbReference type="EMBL" id="BQNB010009186">
    <property type="protein sequence ID" value="GJS59940.1"/>
    <property type="molecule type" value="Genomic_DNA"/>
</dbReference>
<reference evidence="2" key="1">
    <citation type="journal article" date="2022" name="Int. J. Mol. Sci.">
        <title>Draft Genome of Tanacetum Coccineum: Genomic Comparison of Closely Related Tanacetum-Family Plants.</title>
        <authorList>
            <person name="Yamashiro T."/>
            <person name="Shiraishi A."/>
            <person name="Nakayama K."/>
            <person name="Satake H."/>
        </authorList>
    </citation>
    <scope>NUCLEOTIDE SEQUENCE</scope>
</reference>
<dbReference type="Proteomes" id="UP001151760">
    <property type="component" value="Unassembled WGS sequence"/>
</dbReference>
<protein>
    <submittedName>
        <fullName evidence="2">Uncharacterized protein</fullName>
    </submittedName>
</protein>
<reference evidence="2" key="2">
    <citation type="submission" date="2022-01" db="EMBL/GenBank/DDBJ databases">
        <authorList>
            <person name="Yamashiro T."/>
            <person name="Shiraishi A."/>
            <person name="Satake H."/>
            <person name="Nakayama K."/>
        </authorList>
    </citation>
    <scope>NUCLEOTIDE SEQUENCE</scope>
</reference>
<accession>A0ABQ4X441</accession>
<feature type="compositionally biased region" description="Polar residues" evidence="1">
    <location>
        <begin position="404"/>
        <end position="414"/>
    </location>
</feature>